<dbReference type="InterPro" id="IPR001807">
    <property type="entry name" value="ClC"/>
</dbReference>
<dbReference type="KEGG" id="pgs:CPT03_17960"/>
<dbReference type="AlphaFoldDB" id="A0A2D1U9D0"/>
<feature type="transmembrane region" description="Helical" evidence="10">
    <location>
        <begin position="289"/>
        <end position="309"/>
    </location>
</feature>
<reference evidence="11 12" key="1">
    <citation type="submission" date="2017-10" db="EMBL/GenBank/DDBJ databases">
        <title>Whole genome of Pedobacter ginsengisoli T01R-27 isolated from tomato rhizosphere.</title>
        <authorList>
            <person name="Weon H.-Y."/>
            <person name="Lee S.A."/>
            <person name="Sang M.K."/>
            <person name="Song J."/>
        </authorList>
    </citation>
    <scope>NUCLEOTIDE SEQUENCE [LARGE SCALE GENOMIC DNA]</scope>
    <source>
        <strain evidence="11 12">T01R-27</strain>
    </source>
</reference>
<comment type="subcellular location">
    <subcellularLocation>
        <location evidence="1">Membrane</location>
        <topology evidence="1">Multi-pass membrane protein</topology>
    </subcellularLocation>
</comment>
<name>A0A2D1U9D0_9SPHI</name>
<evidence type="ECO:0000256" key="1">
    <source>
        <dbReference type="ARBA" id="ARBA00004141"/>
    </source>
</evidence>
<dbReference type="SUPFAM" id="SSF81340">
    <property type="entry name" value="Clc chloride channel"/>
    <property type="match status" value="1"/>
</dbReference>
<dbReference type="RefSeq" id="WP_099440122.1">
    <property type="nucleotide sequence ID" value="NZ_CP024091.1"/>
</dbReference>
<feature type="transmembrane region" description="Helical" evidence="10">
    <location>
        <begin position="179"/>
        <end position="201"/>
    </location>
</feature>
<feature type="transmembrane region" description="Helical" evidence="10">
    <location>
        <begin position="37"/>
        <end position="60"/>
    </location>
</feature>
<keyword evidence="9" id="KW-0407">Ion channel</keyword>
<keyword evidence="4 10" id="KW-1133">Transmembrane helix</keyword>
<dbReference type="PRINTS" id="PR00762">
    <property type="entry name" value="CLCHANNEL"/>
</dbReference>
<evidence type="ECO:0000313" key="12">
    <source>
        <dbReference type="Proteomes" id="UP000223749"/>
    </source>
</evidence>
<dbReference type="GO" id="GO:0005254">
    <property type="term" value="F:chloride channel activity"/>
    <property type="evidence" value="ECO:0007669"/>
    <property type="project" value="UniProtKB-KW"/>
</dbReference>
<evidence type="ECO:0000256" key="6">
    <source>
        <dbReference type="ARBA" id="ARBA00023136"/>
    </source>
</evidence>
<dbReference type="PANTHER" id="PTHR43427">
    <property type="entry name" value="CHLORIDE CHANNEL PROTEIN CLC-E"/>
    <property type="match status" value="1"/>
</dbReference>
<dbReference type="EMBL" id="CP024091">
    <property type="protein sequence ID" value="ATP58217.1"/>
    <property type="molecule type" value="Genomic_DNA"/>
</dbReference>
<accession>A0A2D1U9D0</accession>
<dbReference type="OrthoDB" id="9812438at2"/>
<dbReference type="GO" id="GO:0034707">
    <property type="term" value="C:chloride channel complex"/>
    <property type="evidence" value="ECO:0007669"/>
    <property type="project" value="UniProtKB-KW"/>
</dbReference>
<evidence type="ECO:0000256" key="10">
    <source>
        <dbReference type="SAM" id="Phobius"/>
    </source>
</evidence>
<evidence type="ECO:0000256" key="8">
    <source>
        <dbReference type="ARBA" id="ARBA00023214"/>
    </source>
</evidence>
<keyword evidence="6 10" id="KW-0472">Membrane</keyword>
<sequence>MSYSLLKASIHTLRNHLKRAFDRIKNEKLKYNMLQAIPFWIASIITGLIAVVYTKLFLLAEELTKYVYHQSVWLLFLVTPVCFLLAWWLVIRFARYSGGSGIPQVMAAISISSPVTNRRVNQLLSLKVIAVKVASSLILAMGGGAIGREGPTIQIAASIFRRINQALPEWWPKVAKSNMIITGAAAGLAAAFNTPLGGIVFAIEELTKTHFSFFKTAIFSSVIIAGLTAQGILGPYLYLGYPKIGKLSGLIFLGVVLVAVIAGLLGSGMSKVILLVLRWKARFKFNFHHILYVGCCAVVMATIAVFLDYSVLGSGKDLMGEVLFSQHKYAVWYAPLLRILGPVLSFTSGAAGGIFAPALSAGAGIGSVVSSWFDLSETNTNLLILSGMVGFLTGVTRSPFTSAILVLEMTDRHNVIFHLILAGMVASLVSVLIDKHSLYDHLKVQYMKDLELEEERGVLKTGIPKEMKTIPENS</sequence>
<dbReference type="PANTHER" id="PTHR43427:SF6">
    <property type="entry name" value="CHLORIDE CHANNEL PROTEIN CLC-E"/>
    <property type="match status" value="1"/>
</dbReference>
<evidence type="ECO:0000256" key="3">
    <source>
        <dbReference type="ARBA" id="ARBA00022692"/>
    </source>
</evidence>
<evidence type="ECO:0000256" key="5">
    <source>
        <dbReference type="ARBA" id="ARBA00023065"/>
    </source>
</evidence>
<feature type="transmembrane region" description="Helical" evidence="10">
    <location>
        <begin position="72"/>
        <end position="91"/>
    </location>
</feature>
<keyword evidence="3 10" id="KW-0812">Transmembrane</keyword>
<keyword evidence="8" id="KW-0868">Chloride</keyword>
<dbReference type="Pfam" id="PF00654">
    <property type="entry name" value="Voltage_CLC"/>
    <property type="match status" value="1"/>
</dbReference>
<protein>
    <submittedName>
        <fullName evidence="11">Chloride channel protein</fullName>
    </submittedName>
</protein>
<evidence type="ECO:0000313" key="11">
    <source>
        <dbReference type="EMBL" id="ATP58217.1"/>
    </source>
</evidence>
<dbReference type="InterPro" id="IPR050368">
    <property type="entry name" value="ClC-type_chloride_channel"/>
</dbReference>
<keyword evidence="5" id="KW-0406">Ion transport</keyword>
<feature type="transmembrane region" description="Helical" evidence="10">
    <location>
        <begin position="354"/>
        <end position="373"/>
    </location>
</feature>
<dbReference type="Gene3D" id="1.10.3080.10">
    <property type="entry name" value="Clc chloride channel"/>
    <property type="match status" value="1"/>
</dbReference>
<keyword evidence="2" id="KW-0813">Transport</keyword>
<keyword evidence="7" id="KW-0869">Chloride channel</keyword>
<gene>
    <name evidence="11" type="ORF">CPT03_17960</name>
</gene>
<evidence type="ECO:0000256" key="7">
    <source>
        <dbReference type="ARBA" id="ARBA00023173"/>
    </source>
</evidence>
<organism evidence="11 12">
    <name type="scientific">Pedobacter ginsengisoli</name>
    <dbReference type="NCBI Taxonomy" id="363852"/>
    <lineage>
        <taxon>Bacteria</taxon>
        <taxon>Pseudomonadati</taxon>
        <taxon>Bacteroidota</taxon>
        <taxon>Sphingobacteriia</taxon>
        <taxon>Sphingobacteriales</taxon>
        <taxon>Sphingobacteriaceae</taxon>
        <taxon>Pedobacter</taxon>
    </lineage>
</organism>
<feature type="transmembrane region" description="Helical" evidence="10">
    <location>
        <begin position="250"/>
        <end position="277"/>
    </location>
</feature>
<feature type="transmembrane region" description="Helical" evidence="10">
    <location>
        <begin position="415"/>
        <end position="433"/>
    </location>
</feature>
<evidence type="ECO:0000256" key="9">
    <source>
        <dbReference type="ARBA" id="ARBA00023303"/>
    </source>
</evidence>
<dbReference type="Proteomes" id="UP000223749">
    <property type="component" value="Chromosome"/>
</dbReference>
<dbReference type="CDD" id="cd01034">
    <property type="entry name" value="EriC_like"/>
    <property type="match status" value="1"/>
</dbReference>
<proteinExistence type="predicted"/>
<evidence type="ECO:0000256" key="4">
    <source>
        <dbReference type="ARBA" id="ARBA00022989"/>
    </source>
</evidence>
<feature type="transmembrane region" description="Helical" evidence="10">
    <location>
        <begin position="213"/>
        <end position="238"/>
    </location>
</feature>
<dbReference type="InterPro" id="IPR014743">
    <property type="entry name" value="Cl-channel_core"/>
</dbReference>
<keyword evidence="12" id="KW-1185">Reference proteome</keyword>
<evidence type="ECO:0000256" key="2">
    <source>
        <dbReference type="ARBA" id="ARBA00022448"/>
    </source>
</evidence>